<dbReference type="Pfam" id="PF02367">
    <property type="entry name" value="TsaE"/>
    <property type="match status" value="1"/>
</dbReference>
<dbReference type="InterPro" id="IPR027417">
    <property type="entry name" value="P-loop_NTPase"/>
</dbReference>
<evidence type="ECO:0000256" key="1">
    <source>
        <dbReference type="ARBA" id="ARBA00004496"/>
    </source>
</evidence>
<dbReference type="RefSeq" id="WP_009525458.1">
    <property type="nucleotide sequence ID" value="NZ_JBQMYZ010000004.1"/>
</dbReference>
<dbReference type="PANTHER" id="PTHR33540">
    <property type="entry name" value="TRNA THREONYLCARBAMOYLADENOSINE BIOSYNTHESIS PROTEIN TSAE"/>
    <property type="match status" value="1"/>
</dbReference>
<evidence type="ECO:0000256" key="2">
    <source>
        <dbReference type="ARBA" id="ARBA00007599"/>
    </source>
</evidence>
<evidence type="ECO:0000256" key="5">
    <source>
        <dbReference type="ARBA" id="ARBA00022694"/>
    </source>
</evidence>
<dbReference type="GO" id="GO:0046872">
    <property type="term" value="F:metal ion binding"/>
    <property type="evidence" value="ECO:0007669"/>
    <property type="project" value="UniProtKB-KW"/>
</dbReference>
<sequence>MISLKGEKETIGFGEKISSLLKDGVTLALVGDLGSGKTTLSKAIIHSLTGIDDVVSPTFNIVNEYNANAKTIYHFDFYRLEDESELYGIGFDDYLSNKKAIIIIEWADRFESSLPKNYLKFKFTKYDDARDVEVISVGKKYMSIADEIENLLK</sequence>
<proteinExistence type="inferred from homology"/>
<comment type="subcellular location">
    <subcellularLocation>
        <location evidence="1">Cytoplasm</location>
    </subcellularLocation>
</comment>
<dbReference type="NCBIfam" id="TIGR00150">
    <property type="entry name" value="T6A_YjeE"/>
    <property type="match status" value="1"/>
</dbReference>
<dbReference type="EMBL" id="AFZE01000003">
    <property type="protein sequence ID" value="EHL16383.1"/>
    <property type="molecule type" value="Genomic_DNA"/>
</dbReference>
<keyword evidence="4" id="KW-0963">Cytoplasm</keyword>
<gene>
    <name evidence="11" type="ORF">HMPREF9629_01223</name>
</gene>
<evidence type="ECO:0000256" key="7">
    <source>
        <dbReference type="ARBA" id="ARBA00022741"/>
    </source>
</evidence>
<dbReference type="GO" id="GO:0002949">
    <property type="term" value="P:tRNA threonylcarbamoyladenosine modification"/>
    <property type="evidence" value="ECO:0007669"/>
    <property type="project" value="InterPro"/>
</dbReference>
<keyword evidence="6" id="KW-0479">Metal-binding</keyword>
<dbReference type="GO" id="GO:0005524">
    <property type="term" value="F:ATP binding"/>
    <property type="evidence" value="ECO:0007669"/>
    <property type="project" value="UniProtKB-KW"/>
</dbReference>
<comment type="caution">
    <text evidence="11">The sequence shown here is derived from an EMBL/GenBank/DDBJ whole genome shotgun (WGS) entry which is preliminary data.</text>
</comment>
<dbReference type="HOGENOM" id="CLU_087829_5_0_9"/>
<dbReference type="PANTHER" id="PTHR33540:SF2">
    <property type="entry name" value="TRNA THREONYLCARBAMOYLADENOSINE BIOSYNTHESIS PROTEIN TSAE"/>
    <property type="match status" value="1"/>
</dbReference>
<evidence type="ECO:0000256" key="8">
    <source>
        <dbReference type="ARBA" id="ARBA00022840"/>
    </source>
</evidence>
<dbReference type="InterPro" id="IPR003442">
    <property type="entry name" value="T6A_TsaE"/>
</dbReference>
<protein>
    <recommendedName>
        <fullName evidence="3">tRNA threonylcarbamoyladenosine biosynthesis protein TsaE</fullName>
    </recommendedName>
    <alternativeName>
        <fullName evidence="10">t(6)A37 threonylcarbamoyladenosine biosynthesis protein TsaE</fullName>
    </alternativeName>
</protein>
<dbReference type="Proteomes" id="UP000006437">
    <property type="component" value="Unassembled WGS sequence"/>
</dbReference>
<dbReference type="GO" id="GO:0005737">
    <property type="term" value="C:cytoplasm"/>
    <property type="evidence" value="ECO:0007669"/>
    <property type="project" value="UniProtKB-SubCell"/>
</dbReference>
<dbReference type="BioCyc" id="EBAC796937-HMP:GMGH-1227-MONOMER"/>
<keyword evidence="9" id="KW-0460">Magnesium</keyword>
<evidence type="ECO:0000256" key="10">
    <source>
        <dbReference type="ARBA" id="ARBA00032441"/>
    </source>
</evidence>
<accession>G9WYH2</accession>
<evidence type="ECO:0000256" key="9">
    <source>
        <dbReference type="ARBA" id="ARBA00022842"/>
    </source>
</evidence>
<evidence type="ECO:0000256" key="3">
    <source>
        <dbReference type="ARBA" id="ARBA00019010"/>
    </source>
</evidence>
<evidence type="ECO:0000313" key="11">
    <source>
        <dbReference type="EMBL" id="EHL16383.1"/>
    </source>
</evidence>
<evidence type="ECO:0000313" key="12">
    <source>
        <dbReference type="Proteomes" id="UP000006437"/>
    </source>
</evidence>
<keyword evidence="5" id="KW-0819">tRNA processing</keyword>
<dbReference type="AlphaFoldDB" id="G9WYH2"/>
<dbReference type="PATRIC" id="fig|796937.3.peg.417"/>
<organism evidence="11 12">
    <name type="scientific">Peptoanaerobacter stomatis</name>
    <dbReference type="NCBI Taxonomy" id="796937"/>
    <lineage>
        <taxon>Bacteria</taxon>
        <taxon>Bacillati</taxon>
        <taxon>Bacillota</taxon>
        <taxon>Clostridia</taxon>
        <taxon>Peptostreptococcales</taxon>
        <taxon>Filifactoraceae</taxon>
        <taxon>Peptoanaerobacter</taxon>
    </lineage>
</organism>
<evidence type="ECO:0000256" key="4">
    <source>
        <dbReference type="ARBA" id="ARBA00022490"/>
    </source>
</evidence>
<keyword evidence="8" id="KW-0067">ATP-binding</keyword>
<comment type="similarity">
    <text evidence="2">Belongs to the TsaE family.</text>
</comment>
<dbReference type="Gene3D" id="3.40.50.300">
    <property type="entry name" value="P-loop containing nucleotide triphosphate hydrolases"/>
    <property type="match status" value="1"/>
</dbReference>
<name>G9WYH2_9FIRM</name>
<dbReference type="SUPFAM" id="SSF52540">
    <property type="entry name" value="P-loop containing nucleoside triphosphate hydrolases"/>
    <property type="match status" value="1"/>
</dbReference>
<keyword evidence="7" id="KW-0547">Nucleotide-binding</keyword>
<reference evidence="11 12" key="1">
    <citation type="submission" date="2011-08" db="EMBL/GenBank/DDBJ databases">
        <title>The Genome Sequence of Eubacteriaceae bacterium ACC19a.</title>
        <authorList>
            <consortium name="The Broad Institute Genome Sequencing Platform"/>
            <person name="Earl A."/>
            <person name="Ward D."/>
            <person name="Feldgarden M."/>
            <person name="Gevers D."/>
            <person name="Sizova M."/>
            <person name="Hazen A."/>
            <person name="Epstein S."/>
            <person name="Young S.K."/>
            <person name="Zeng Q."/>
            <person name="Gargeya S."/>
            <person name="Fitzgerald M."/>
            <person name="Haas B."/>
            <person name="Abouelleil A."/>
            <person name="Alvarado L."/>
            <person name="Arachchi H.M."/>
            <person name="Berlin A."/>
            <person name="Brown A."/>
            <person name="Chapman S.B."/>
            <person name="Chen Z."/>
            <person name="Dunbar C."/>
            <person name="Freedman E."/>
            <person name="Gearin G."/>
            <person name="Gellesch M."/>
            <person name="Goldberg J."/>
            <person name="Griggs A."/>
            <person name="Gujja S."/>
            <person name="Heiman D."/>
            <person name="Howarth C."/>
            <person name="Larson L."/>
            <person name="Lui A."/>
            <person name="MacDonald P.J.P."/>
            <person name="Montmayeur A."/>
            <person name="Murphy C."/>
            <person name="Neiman D."/>
            <person name="Pearson M."/>
            <person name="Priest M."/>
            <person name="Roberts A."/>
            <person name="Saif S."/>
            <person name="Shea T."/>
            <person name="Shenoy N."/>
            <person name="Sisk P."/>
            <person name="Stolte C."/>
            <person name="Sykes S."/>
            <person name="Wortman J."/>
            <person name="Nusbaum C."/>
            <person name="Birren B."/>
        </authorList>
    </citation>
    <scope>NUCLEOTIDE SEQUENCE [LARGE SCALE GENOMIC DNA]</scope>
    <source>
        <strain evidence="11 12">ACC19a</strain>
    </source>
</reference>
<evidence type="ECO:0000256" key="6">
    <source>
        <dbReference type="ARBA" id="ARBA00022723"/>
    </source>
</evidence>